<proteinExistence type="predicted"/>
<keyword evidence="3" id="KW-1185">Reference proteome</keyword>
<keyword evidence="1" id="KW-0472">Membrane</keyword>
<feature type="transmembrane region" description="Helical" evidence="1">
    <location>
        <begin position="17"/>
        <end position="36"/>
    </location>
</feature>
<evidence type="ECO:0000256" key="1">
    <source>
        <dbReference type="SAM" id="Phobius"/>
    </source>
</evidence>
<name>A0A9P6CQI6_9AGAR</name>
<organism evidence="2 3">
    <name type="scientific">Pholiota conissans</name>
    <dbReference type="NCBI Taxonomy" id="109636"/>
    <lineage>
        <taxon>Eukaryota</taxon>
        <taxon>Fungi</taxon>
        <taxon>Dikarya</taxon>
        <taxon>Basidiomycota</taxon>
        <taxon>Agaricomycotina</taxon>
        <taxon>Agaricomycetes</taxon>
        <taxon>Agaricomycetidae</taxon>
        <taxon>Agaricales</taxon>
        <taxon>Agaricineae</taxon>
        <taxon>Strophariaceae</taxon>
        <taxon>Pholiota</taxon>
    </lineage>
</organism>
<keyword evidence="1" id="KW-0812">Transmembrane</keyword>
<feature type="transmembrane region" description="Helical" evidence="1">
    <location>
        <begin position="48"/>
        <end position="68"/>
    </location>
</feature>
<accession>A0A9P6CQI6</accession>
<evidence type="ECO:0000313" key="2">
    <source>
        <dbReference type="EMBL" id="KAF9470245.1"/>
    </source>
</evidence>
<feature type="non-terminal residue" evidence="2">
    <location>
        <position position="1"/>
    </location>
</feature>
<comment type="caution">
    <text evidence="2">The sequence shown here is derived from an EMBL/GenBank/DDBJ whole genome shotgun (WGS) entry which is preliminary data.</text>
</comment>
<dbReference type="OrthoDB" id="3033099at2759"/>
<dbReference type="Proteomes" id="UP000807469">
    <property type="component" value="Unassembled WGS sequence"/>
</dbReference>
<protein>
    <submittedName>
        <fullName evidence="2">Uncharacterized protein</fullName>
    </submittedName>
</protein>
<dbReference type="Gene3D" id="1.20.1250.20">
    <property type="entry name" value="MFS general substrate transporter like domains"/>
    <property type="match status" value="1"/>
</dbReference>
<gene>
    <name evidence="2" type="ORF">BDN70DRAFT_821591</name>
</gene>
<keyword evidence="1" id="KW-1133">Transmembrane helix</keyword>
<dbReference type="InterPro" id="IPR036259">
    <property type="entry name" value="MFS_trans_sf"/>
</dbReference>
<reference evidence="2" key="1">
    <citation type="submission" date="2020-11" db="EMBL/GenBank/DDBJ databases">
        <authorList>
            <consortium name="DOE Joint Genome Institute"/>
            <person name="Ahrendt S."/>
            <person name="Riley R."/>
            <person name="Andreopoulos W."/>
            <person name="Labutti K."/>
            <person name="Pangilinan J."/>
            <person name="Ruiz-Duenas F.J."/>
            <person name="Barrasa J.M."/>
            <person name="Sanchez-Garcia M."/>
            <person name="Camarero S."/>
            <person name="Miyauchi S."/>
            <person name="Serrano A."/>
            <person name="Linde D."/>
            <person name="Babiker R."/>
            <person name="Drula E."/>
            <person name="Ayuso-Fernandez I."/>
            <person name="Pacheco R."/>
            <person name="Padilla G."/>
            <person name="Ferreira P."/>
            <person name="Barriuso J."/>
            <person name="Kellner H."/>
            <person name="Castanera R."/>
            <person name="Alfaro M."/>
            <person name="Ramirez L."/>
            <person name="Pisabarro A.G."/>
            <person name="Kuo A."/>
            <person name="Tritt A."/>
            <person name="Lipzen A."/>
            <person name="He G."/>
            <person name="Yan M."/>
            <person name="Ng V."/>
            <person name="Cullen D."/>
            <person name="Martin F."/>
            <person name="Rosso M.-N."/>
            <person name="Henrissat B."/>
            <person name="Hibbett D."/>
            <person name="Martinez A.T."/>
            <person name="Grigoriev I.V."/>
        </authorList>
    </citation>
    <scope>NUCLEOTIDE SEQUENCE</scope>
    <source>
        <strain evidence="2">CIRM-BRFM 674</strain>
    </source>
</reference>
<dbReference type="AlphaFoldDB" id="A0A9P6CQI6"/>
<dbReference type="EMBL" id="MU156130">
    <property type="protein sequence ID" value="KAF9470245.1"/>
    <property type="molecule type" value="Genomic_DNA"/>
</dbReference>
<evidence type="ECO:0000313" key="3">
    <source>
        <dbReference type="Proteomes" id="UP000807469"/>
    </source>
</evidence>
<sequence length="70" mass="7892">LGYGGSSDSPWDHLFKISMGEIIVTVLRFMPGYYAFILTVEILGRKWVPLQGFLLAGLFCAYLFIPLFCV</sequence>